<feature type="domain" description="NADH:flavin oxidoreductase/NADH oxidase N-terminal" evidence="3">
    <location>
        <begin position="3"/>
        <end position="334"/>
    </location>
</feature>
<name>A0ABT9BU30_9PSED</name>
<dbReference type="PANTHER" id="PTHR43656:SF2">
    <property type="entry name" value="BINDING OXIDOREDUCTASE, PUTATIVE (AFU_ORTHOLOGUE AFUA_2G08260)-RELATED"/>
    <property type="match status" value="1"/>
</dbReference>
<protein>
    <submittedName>
        <fullName evidence="4">NADH:flavin oxidoreductase/NADH oxidase family protein</fullName>
    </submittedName>
</protein>
<evidence type="ECO:0000259" key="3">
    <source>
        <dbReference type="Pfam" id="PF00724"/>
    </source>
</evidence>
<dbReference type="InterPro" id="IPR013785">
    <property type="entry name" value="Aldolase_TIM"/>
</dbReference>
<dbReference type="Pfam" id="PF00724">
    <property type="entry name" value="Oxidored_FMN"/>
    <property type="match status" value="1"/>
</dbReference>
<dbReference type="InterPro" id="IPR001155">
    <property type="entry name" value="OxRdtase_FMN_N"/>
</dbReference>
<dbReference type="PANTHER" id="PTHR43656">
    <property type="entry name" value="BINDING OXIDOREDUCTASE, PUTATIVE (AFU_ORTHOLOGUE AFUA_2G08260)-RELATED"/>
    <property type="match status" value="1"/>
</dbReference>
<evidence type="ECO:0000313" key="4">
    <source>
        <dbReference type="EMBL" id="MDO7896032.1"/>
    </source>
</evidence>
<comment type="caution">
    <text evidence="4">The sequence shown here is derived from an EMBL/GenBank/DDBJ whole genome shotgun (WGS) entry which is preliminary data.</text>
</comment>
<gene>
    <name evidence="4" type="ORF">Q6A48_03905</name>
</gene>
<proteinExistence type="predicted"/>
<dbReference type="EMBL" id="JAUQOP010000003">
    <property type="protein sequence ID" value="MDO7896032.1"/>
    <property type="molecule type" value="Genomic_DNA"/>
</dbReference>
<evidence type="ECO:0000313" key="5">
    <source>
        <dbReference type="Proteomes" id="UP001228019"/>
    </source>
</evidence>
<dbReference type="Proteomes" id="UP001228019">
    <property type="component" value="Unassembled WGS sequence"/>
</dbReference>
<keyword evidence="2" id="KW-0560">Oxidoreductase</keyword>
<dbReference type="InterPro" id="IPR051799">
    <property type="entry name" value="NADH_flavin_oxidoreductase"/>
</dbReference>
<dbReference type="SUPFAM" id="SSF51395">
    <property type="entry name" value="FMN-linked oxidoreductases"/>
    <property type="match status" value="1"/>
</dbReference>
<accession>A0ABT9BU30</accession>
<organism evidence="4 5">
    <name type="scientific">Pseudomonas citrulli</name>
    <dbReference type="NCBI Taxonomy" id="3064347"/>
    <lineage>
        <taxon>Bacteria</taxon>
        <taxon>Pseudomonadati</taxon>
        <taxon>Pseudomonadota</taxon>
        <taxon>Gammaproteobacteria</taxon>
        <taxon>Pseudomonadales</taxon>
        <taxon>Pseudomonadaceae</taxon>
        <taxon>Pseudomonas</taxon>
    </lineage>
</organism>
<keyword evidence="5" id="KW-1185">Reference proteome</keyword>
<reference evidence="4 5" key="1">
    <citation type="submission" date="2023-07" db="EMBL/GenBank/DDBJ databases">
        <title>Identification of four novel Pseudomonas species associated with bacterial leaf spot of cucurbits.</title>
        <authorList>
            <person name="Fullem K.R."/>
        </authorList>
    </citation>
    <scope>NUCLEOTIDE SEQUENCE [LARGE SCALE GENOMIC DNA]</scope>
    <source>
        <strain evidence="4 5">K18</strain>
    </source>
</reference>
<sequence>MTVFDPLILPNGSTIKNRIAKAAMEENMADADQAPSEALMRLYQAWADGGAGLIITGNVMVDGRAMTGPGGVVLQDDQQLDKFKRWASISRSGGAQVWLQINHPGRQMQANLGQKAWAPSAVPLELGSLSRLFATPHVMTAAVIEDVIQRFARSARLGEQAGFTGVEIHAAHGYLLSQFLSPLTNQRTDEWGGSLDNRARLLLEIVKAVRAVVSADFAVAVKLNSADFQRGGFSADEARQVVERLNDLGVDLVELSGGSYEAPAMQGQARDGRTLAREAYFVEFARDIQTVARMPVMVTGGVRRRPVAESVVASGVDMVGIGTALAIDPYLPRDWLQGKDTAPQLPPITWKNKTIASLANMAVVKFQLGKLSRDKKTDPTVSPLRALIEQQLATVWRTRQYRRWVEKRQPVVPAS</sequence>
<dbReference type="CDD" id="cd04733">
    <property type="entry name" value="OYE_like_2_FMN"/>
    <property type="match status" value="1"/>
</dbReference>
<evidence type="ECO:0000256" key="2">
    <source>
        <dbReference type="ARBA" id="ARBA00023002"/>
    </source>
</evidence>
<dbReference type="Gene3D" id="3.20.20.70">
    <property type="entry name" value="Aldolase class I"/>
    <property type="match status" value="1"/>
</dbReference>
<evidence type="ECO:0000256" key="1">
    <source>
        <dbReference type="ARBA" id="ARBA00022630"/>
    </source>
</evidence>
<dbReference type="RefSeq" id="WP_304552150.1">
    <property type="nucleotide sequence ID" value="NZ_JAUQOP010000003.1"/>
</dbReference>
<keyword evidence="1" id="KW-0285">Flavoprotein</keyword>